<dbReference type="GeneID" id="74912892"/>
<dbReference type="NCBIfam" id="TIGR01866">
    <property type="entry name" value="cas_Csn2"/>
    <property type="match status" value="1"/>
</dbReference>
<dbReference type="InterPro" id="IPR038600">
    <property type="entry name" value="Csn2_sf"/>
</dbReference>
<evidence type="ECO:0000313" key="2">
    <source>
        <dbReference type="Proteomes" id="UP000031397"/>
    </source>
</evidence>
<dbReference type="PATRIC" id="fig|1614.7.peg.180"/>
<comment type="caution">
    <text evidence="1">The sequence shown here is derived from an EMBL/GenBank/DDBJ whole genome shotgun (WGS) entry which is preliminary data.</text>
</comment>
<dbReference type="Pfam" id="PF09711">
    <property type="entry name" value="Cas_Csn2"/>
    <property type="match status" value="1"/>
</dbReference>
<proteinExistence type="predicted"/>
<dbReference type="Gene3D" id="3.40.50.11940">
    <property type="match status" value="1"/>
</dbReference>
<dbReference type="OrthoDB" id="2246929at2"/>
<evidence type="ECO:0008006" key="3">
    <source>
        <dbReference type="Google" id="ProtNLM"/>
    </source>
</evidence>
<dbReference type="AlphaFoldDB" id="A0A0C1PQW1"/>
<dbReference type="Proteomes" id="UP000031397">
    <property type="component" value="Unassembled WGS sequence"/>
</dbReference>
<name>A0A0C1PQW1_9LACO</name>
<protein>
    <recommendedName>
        <fullName evidence="3">Type II-A CRISPR-associated protein Csn2</fullName>
    </recommendedName>
</protein>
<reference evidence="1 2" key="1">
    <citation type="submission" date="2014-06" db="EMBL/GenBank/DDBJ databases">
        <title>Functional and comparative genomic analyses of the Drosophila gut microbiota identify candidate symbiosis factors.</title>
        <authorList>
            <person name="Newell P.D."/>
            <person name="Chaston J.M."/>
            <person name="Douglas A.E."/>
        </authorList>
    </citation>
    <scope>NUCLEOTIDE SEQUENCE [LARGE SCALE GENOMIC DNA]</scope>
    <source>
        <strain evidence="1 2">DmCS_002</strain>
    </source>
</reference>
<dbReference type="InterPro" id="IPR010146">
    <property type="entry name" value="CRISPR-assoc_prot_Csn2-typ"/>
</dbReference>
<keyword evidence="2" id="KW-1185">Reference proteome</keyword>
<dbReference type="RefSeq" id="WP_039143223.1">
    <property type="nucleotide sequence ID" value="NZ_JOJZ01000009.1"/>
</dbReference>
<dbReference type="EMBL" id="JOJZ01000009">
    <property type="protein sequence ID" value="KID42261.1"/>
    <property type="molecule type" value="Genomic_DNA"/>
</dbReference>
<organism evidence="1 2">
    <name type="scientific">Fructilactobacillus fructivorans</name>
    <dbReference type="NCBI Taxonomy" id="1614"/>
    <lineage>
        <taxon>Bacteria</taxon>
        <taxon>Bacillati</taxon>
        <taxon>Bacillota</taxon>
        <taxon>Bacilli</taxon>
        <taxon>Lactobacillales</taxon>
        <taxon>Lactobacillaceae</taxon>
        <taxon>Fructilactobacillus</taxon>
    </lineage>
</organism>
<accession>A0A0C1PQW1</accession>
<gene>
    <name evidence="1" type="ORF">LfDm3_0190</name>
</gene>
<dbReference type="CDD" id="cd12218">
    <property type="entry name" value="Csn2"/>
    <property type="match status" value="1"/>
</dbReference>
<evidence type="ECO:0000313" key="1">
    <source>
        <dbReference type="EMBL" id="KID42261.1"/>
    </source>
</evidence>
<sequence length="221" mass="25676">MKVTIFPTEPFEVENGILTVVQTSSPKFYTDFIKGLSTENGLTISEDDEILNFASNVTYLKDVVTNPYVFDAFKSSLQNQVVDNLNENNRQELFRIDRRIKDIFLQSAYMEDVPLEINDEWNLKKMVKYAGIQMVSSTVETPYDIITSVLNLFKKFNPKKLIVLNDLFNYLNSSQISDLIQVIKALDLKVLILNFSDSFKKDDFKKCRNYYIDADLVRWTD</sequence>